<gene>
    <name evidence="3" type="ORF">T190607A01A_30392</name>
</gene>
<name>A0ABM9P3D0_9FLAO</name>
<protein>
    <recommendedName>
        <fullName evidence="5">Chromosome partition protein Smc</fullName>
    </recommendedName>
</protein>
<evidence type="ECO:0000313" key="3">
    <source>
        <dbReference type="EMBL" id="CAL2089791.1"/>
    </source>
</evidence>
<evidence type="ECO:0000313" key="4">
    <source>
        <dbReference type="Proteomes" id="UP001497416"/>
    </source>
</evidence>
<keyword evidence="2" id="KW-0732">Signal</keyword>
<dbReference type="RefSeq" id="WP_348712806.1">
    <property type="nucleotide sequence ID" value="NZ_CAXIXY010000005.1"/>
</dbReference>
<dbReference type="Proteomes" id="UP001497416">
    <property type="component" value="Unassembled WGS sequence"/>
</dbReference>
<keyword evidence="1" id="KW-0175">Coiled coil</keyword>
<feature type="coiled-coil region" evidence="1">
    <location>
        <begin position="40"/>
        <end position="119"/>
    </location>
</feature>
<keyword evidence="4" id="KW-1185">Reference proteome</keyword>
<sequence>MKVFRATVICLAVLLSSGIAYSQKSTTSIQTQEAEIKIDLDKLMTGFESLQELVDQLDQDKRKGEISVAEIEKREAEISTLENKLIVLDNSIAQKKENLKKLKASVQLEEQTKIAVEEQEIEEKPKVAEELSTTKEVEAITNDVAENEGIEAADKLRNHRRRSKEVVQLQNKIKLNDRIIHLRKNELKKKKEKMKQLDIGESVSEVSQLVADIKKSKKWLSKIETENKKLKQKLNSLN</sequence>
<organism evidence="3 4">
    <name type="scientific">Tenacibaculum platacis</name>
    <dbReference type="NCBI Taxonomy" id="3137852"/>
    <lineage>
        <taxon>Bacteria</taxon>
        <taxon>Pseudomonadati</taxon>
        <taxon>Bacteroidota</taxon>
        <taxon>Flavobacteriia</taxon>
        <taxon>Flavobacteriales</taxon>
        <taxon>Flavobacteriaceae</taxon>
        <taxon>Tenacibaculum</taxon>
    </lineage>
</organism>
<comment type="caution">
    <text evidence="3">The sequence shown here is derived from an EMBL/GenBank/DDBJ whole genome shotgun (WGS) entry which is preliminary data.</text>
</comment>
<feature type="chain" id="PRO_5046453326" description="Chromosome partition protein Smc" evidence="2">
    <location>
        <begin position="23"/>
        <end position="238"/>
    </location>
</feature>
<reference evidence="3 4" key="1">
    <citation type="submission" date="2024-05" db="EMBL/GenBank/DDBJ databases">
        <authorList>
            <person name="Duchaud E."/>
        </authorList>
    </citation>
    <scope>NUCLEOTIDE SEQUENCE [LARGE SCALE GENOMIC DNA]</scope>
    <source>
        <strain evidence="3">Ena-SAMPLE-TAB-13-05-2024-13:56:06:370-140302</strain>
    </source>
</reference>
<dbReference type="EMBL" id="CAXIXY010000005">
    <property type="protein sequence ID" value="CAL2089791.1"/>
    <property type="molecule type" value="Genomic_DNA"/>
</dbReference>
<proteinExistence type="predicted"/>
<feature type="signal peptide" evidence="2">
    <location>
        <begin position="1"/>
        <end position="22"/>
    </location>
</feature>
<evidence type="ECO:0000256" key="1">
    <source>
        <dbReference type="SAM" id="Coils"/>
    </source>
</evidence>
<accession>A0ABM9P3D0</accession>
<evidence type="ECO:0000256" key="2">
    <source>
        <dbReference type="SAM" id="SignalP"/>
    </source>
</evidence>
<evidence type="ECO:0008006" key="5">
    <source>
        <dbReference type="Google" id="ProtNLM"/>
    </source>
</evidence>